<dbReference type="EMBL" id="CP014585">
    <property type="protein sequence ID" value="ANZ75345.1"/>
    <property type="molecule type" value="Genomic_DNA"/>
</dbReference>
<dbReference type="GO" id="GO:0017111">
    <property type="term" value="F:ribonucleoside triphosphate phosphatase activity"/>
    <property type="evidence" value="ECO:0007669"/>
    <property type="project" value="TreeGrafter"/>
</dbReference>
<dbReference type="EC" id="3.6.1.42" evidence="5"/>
<dbReference type="PANTHER" id="PTHR11782">
    <property type="entry name" value="ADENOSINE/GUANOSINE DIPHOSPHATASE"/>
    <property type="match status" value="1"/>
</dbReference>
<reference evidence="10 11" key="1">
    <citation type="submission" date="2016-02" db="EMBL/GenBank/DDBJ databases">
        <title>Comparative genomic and transcriptomic foundation for Pichia pastoris.</title>
        <authorList>
            <person name="Love K.R."/>
            <person name="Shah K.A."/>
            <person name="Whittaker C.A."/>
            <person name="Wu J."/>
            <person name="Bartlett M.C."/>
            <person name="Ma D."/>
            <person name="Leeson R.L."/>
            <person name="Priest M."/>
            <person name="Young S.K."/>
            <person name="Love J.C."/>
        </authorList>
    </citation>
    <scope>NUCLEOTIDE SEQUENCE [LARGE SCALE GENOMIC DNA]</scope>
    <source>
        <strain evidence="10 11">ATCC 28485</strain>
    </source>
</reference>
<keyword evidence="7" id="KW-0067">ATP-binding</keyword>
<feature type="compositionally biased region" description="Polar residues" evidence="9">
    <location>
        <begin position="93"/>
        <end position="109"/>
    </location>
</feature>
<dbReference type="GO" id="GO:0004382">
    <property type="term" value="F:GDP phosphatase activity"/>
    <property type="evidence" value="ECO:0007669"/>
    <property type="project" value="UniProtKB-EC"/>
</dbReference>
<evidence type="ECO:0000256" key="8">
    <source>
        <dbReference type="RuleBase" id="RU003833"/>
    </source>
</evidence>
<proteinExistence type="inferred from homology"/>
<dbReference type="GO" id="GO:0005524">
    <property type="term" value="F:ATP binding"/>
    <property type="evidence" value="ECO:0007669"/>
    <property type="project" value="UniProtKB-KW"/>
</dbReference>
<protein>
    <recommendedName>
        <fullName evidence="5">guanosine-diphosphatase</fullName>
        <ecNumber evidence="5">3.6.1.42</ecNumber>
    </recommendedName>
</protein>
<dbReference type="Pfam" id="PF01150">
    <property type="entry name" value="GDA1_CD39"/>
    <property type="match status" value="1"/>
</dbReference>
<keyword evidence="7" id="KW-0547">Nucleotide-binding</keyword>
<evidence type="ECO:0000256" key="6">
    <source>
        <dbReference type="PIRSR" id="PIRSR600407-1"/>
    </source>
</evidence>
<evidence type="ECO:0000256" key="5">
    <source>
        <dbReference type="ARBA" id="ARBA00038903"/>
    </source>
</evidence>
<evidence type="ECO:0000256" key="2">
    <source>
        <dbReference type="ARBA" id="ARBA00009283"/>
    </source>
</evidence>
<keyword evidence="3 8" id="KW-0378">Hydrolase</keyword>
<gene>
    <name evidence="10" type="primary">GDA1</name>
    <name evidence="10" type="ORF">ATY40_BA7503300</name>
</gene>
<comment type="function">
    <text evidence="4">After transfer of sugars to endogenous macromolecular acceptors, the enzyme converts nucleoside diphosphates to nucleoside monophosphates which in turn exit the Golgi lumen in a coupled antiporter reaction, allowing entry of additional nucleotide sugar from the cytosol.</text>
</comment>
<dbReference type="Gene3D" id="3.30.420.40">
    <property type="match status" value="1"/>
</dbReference>
<dbReference type="CDD" id="cd24040">
    <property type="entry name" value="ASKHA_NBD_GDA1"/>
    <property type="match status" value="1"/>
</dbReference>
<organism evidence="10 11">
    <name type="scientific">Komagataella pastoris</name>
    <name type="common">Yeast</name>
    <name type="synonym">Pichia pastoris</name>
    <dbReference type="NCBI Taxonomy" id="4922"/>
    <lineage>
        <taxon>Eukaryota</taxon>
        <taxon>Fungi</taxon>
        <taxon>Dikarya</taxon>
        <taxon>Ascomycota</taxon>
        <taxon>Saccharomycotina</taxon>
        <taxon>Pichiomycetes</taxon>
        <taxon>Pichiales</taxon>
        <taxon>Pichiaceae</taxon>
        <taxon>Komagataella</taxon>
    </lineage>
</organism>
<dbReference type="PROSITE" id="PS01238">
    <property type="entry name" value="GDA1_CD39_NTPASE"/>
    <property type="match status" value="1"/>
</dbReference>
<evidence type="ECO:0000313" key="10">
    <source>
        <dbReference type="EMBL" id="ANZ75345.1"/>
    </source>
</evidence>
<dbReference type="GO" id="GO:0000139">
    <property type="term" value="C:Golgi membrane"/>
    <property type="evidence" value="ECO:0007669"/>
    <property type="project" value="UniProtKB-SubCell"/>
</dbReference>
<sequence length="551" mass="59927">MSGLFSTRHSKYVFAGIFVFGLFLFLLANPSAGNPGLPKMKTTPSTGSGGRVIHGLEDEGENVYPGKTTPAVAPKPPNVAGEVGSKDPESEDSTGSPGSTSLTQNGSSSDCGTEYVVMIDAGSSGSRVHVYSFDTCFSPPKLLDETFEMLKPGLSSFDTDTVGAAKSLDPLLKTAVDAVPKEKQACTPVSVKATAGLRLLGPEKSDNILKQVRTYLEEQYPFSVVEGDGVAIMEGSDEGVYAWITTNYLLGNIGSAEIIPTVAVFDLGGGSTQIVFEPKEGEKMLPGEHKYEIDFGGRHFTLYQYSHLGYGLMQGREKINALVIETALKNGNSKLAKVDSKGKEPATKQTLVHPCLPPAVTASDVKVTLENGDIYIVDFVSPLRDDQSSELASTSATQCRYLAETVLNKDLECKTKSCSFNGIYQPSLTHQFEATRDMYIFSFFYDRLQPLGFPSSFTLDEVKDITKLVCSGSTFWNQFLFQPESVHELENEPLWCLDLSFMVALLHTGYEIPLSRELHTAKKIKDNELGWCLGASLPLLDNNANWKCRVA</sequence>
<dbReference type="AlphaFoldDB" id="A0A1B2JBV4"/>
<dbReference type="GO" id="GO:0006487">
    <property type="term" value="P:protein N-linked glycosylation"/>
    <property type="evidence" value="ECO:0007669"/>
    <property type="project" value="TreeGrafter"/>
</dbReference>
<dbReference type="GO" id="GO:0045134">
    <property type="term" value="F:UDP phosphatase activity"/>
    <property type="evidence" value="ECO:0007669"/>
    <property type="project" value="TreeGrafter"/>
</dbReference>
<evidence type="ECO:0000313" key="11">
    <source>
        <dbReference type="Proteomes" id="UP000094565"/>
    </source>
</evidence>
<name>A0A1B2JBV4_PICPA</name>
<dbReference type="Gene3D" id="3.30.420.150">
    <property type="entry name" value="Exopolyphosphatase. Domain 2"/>
    <property type="match status" value="1"/>
</dbReference>
<comment type="subcellular location">
    <subcellularLocation>
        <location evidence="1">Golgi apparatus membrane</location>
        <topology evidence="1">Single-pass type II membrane protein</topology>
    </subcellularLocation>
</comment>
<dbReference type="OrthoDB" id="6372431at2759"/>
<dbReference type="GO" id="GO:0009134">
    <property type="term" value="P:nucleoside diphosphate catabolic process"/>
    <property type="evidence" value="ECO:0007669"/>
    <property type="project" value="TreeGrafter"/>
</dbReference>
<accession>A0A1B2JBV4</accession>
<feature type="active site" description="Proton acceptor" evidence="6">
    <location>
        <position position="238"/>
    </location>
</feature>
<evidence type="ECO:0000256" key="3">
    <source>
        <dbReference type="ARBA" id="ARBA00022801"/>
    </source>
</evidence>
<feature type="binding site" evidence="7">
    <location>
        <begin position="269"/>
        <end position="273"/>
    </location>
    <ligand>
        <name>ATP</name>
        <dbReference type="ChEBI" id="CHEBI:30616"/>
    </ligand>
</feature>
<evidence type="ECO:0000256" key="9">
    <source>
        <dbReference type="SAM" id="MobiDB-lite"/>
    </source>
</evidence>
<evidence type="ECO:0000256" key="7">
    <source>
        <dbReference type="PIRSR" id="PIRSR600407-2"/>
    </source>
</evidence>
<feature type="region of interest" description="Disordered" evidence="9">
    <location>
        <begin position="34"/>
        <end position="109"/>
    </location>
</feature>
<dbReference type="InterPro" id="IPR000407">
    <property type="entry name" value="GDA1_CD39_NTPase"/>
</dbReference>
<comment type="similarity">
    <text evidence="2 8">Belongs to the GDA1/CD39 NTPase family.</text>
</comment>
<evidence type="ECO:0000256" key="1">
    <source>
        <dbReference type="ARBA" id="ARBA00004323"/>
    </source>
</evidence>
<keyword evidence="11" id="KW-1185">Reference proteome</keyword>
<dbReference type="Proteomes" id="UP000094565">
    <property type="component" value="Chromosome 2"/>
</dbReference>
<dbReference type="PANTHER" id="PTHR11782:SF83">
    <property type="entry name" value="GUANOSINE-DIPHOSPHATASE"/>
    <property type="match status" value="1"/>
</dbReference>
<evidence type="ECO:0000256" key="4">
    <source>
        <dbReference type="ARBA" id="ARBA00037742"/>
    </source>
</evidence>